<name>A0A5N6JY74_MONLA</name>
<dbReference type="PANTHER" id="PTHR42090:SF1">
    <property type="match status" value="1"/>
</dbReference>
<feature type="region of interest" description="Disordered" evidence="1">
    <location>
        <begin position="1"/>
        <end position="116"/>
    </location>
</feature>
<dbReference type="AlphaFoldDB" id="A0A5N6JY74"/>
<dbReference type="OrthoDB" id="4220319at2759"/>
<evidence type="ECO:0000256" key="1">
    <source>
        <dbReference type="SAM" id="MobiDB-lite"/>
    </source>
</evidence>
<reference evidence="2 3" key="1">
    <citation type="submission" date="2019-06" db="EMBL/GenBank/DDBJ databases">
        <title>Genome Sequence of the Brown Rot Fungal Pathogen Monilinia laxa.</title>
        <authorList>
            <person name="De Miccolis Angelini R.M."/>
            <person name="Landi L."/>
            <person name="Abate D."/>
            <person name="Pollastro S."/>
            <person name="Romanazzi G."/>
            <person name="Faretra F."/>
        </authorList>
    </citation>
    <scope>NUCLEOTIDE SEQUENCE [LARGE SCALE GENOMIC DNA]</scope>
    <source>
        <strain evidence="2 3">Mlax316</strain>
    </source>
</reference>
<comment type="caution">
    <text evidence="2">The sequence shown here is derived from an EMBL/GenBank/DDBJ whole genome shotgun (WGS) entry which is preliminary data.</text>
</comment>
<protein>
    <submittedName>
        <fullName evidence="2">Uncharacterized protein</fullName>
    </submittedName>
</protein>
<evidence type="ECO:0000313" key="2">
    <source>
        <dbReference type="EMBL" id="KAB8294037.1"/>
    </source>
</evidence>
<proteinExistence type="predicted"/>
<feature type="compositionally biased region" description="Basic and acidic residues" evidence="1">
    <location>
        <begin position="21"/>
        <end position="31"/>
    </location>
</feature>
<organism evidence="2 3">
    <name type="scientific">Monilinia laxa</name>
    <name type="common">Brown rot fungus</name>
    <name type="synonym">Sclerotinia laxa</name>
    <dbReference type="NCBI Taxonomy" id="61186"/>
    <lineage>
        <taxon>Eukaryota</taxon>
        <taxon>Fungi</taxon>
        <taxon>Dikarya</taxon>
        <taxon>Ascomycota</taxon>
        <taxon>Pezizomycotina</taxon>
        <taxon>Leotiomycetes</taxon>
        <taxon>Helotiales</taxon>
        <taxon>Sclerotiniaceae</taxon>
        <taxon>Monilinia</taxon>
    </lineage>
</organism>
<dbReference type="PANTHER" id="PTHR42090">
    <property type="match status" value="1"/>
</dbReference>
<gene>
    <name evidence="2" type="ORF">EYC80_009495</name>
</gene>
<dbReference type="Proteomes" id="UP000326757">
    <property type="component" value="Unassembled WGS sequence"/>
</dbReference>
<evidence type="ECO:0000313" key="3">
    <source>
        <dbReference type="Proteomes" id="UP000326757"/>
    </source>
</evidence>
<sequence length="155" mass="16362">MRLNPLPLARPFSYTPPSQLPRKDAQHKDSINTEATEYSKSGTDDAAARQEGAAFDPESTRPEEEMEQAGKGHGEGANPLEVSPANGEVSRGTEGGVERSEEGVDGGGRKGSGFGRGGRAGEVVGVEGVWVVFGGDGVLRIGLYMYFKLPNLAEL</sequence>
<keyword evidence="3" id="KW-1185">Reference proteome</keyword>
<accession>A0A5N6JY74</accession>
<dbReference type="EMBL" id="VIGI01000011">
    <property type="protein sequence ID" value="KAB8294037.1"/>
    <property type="molecule type" value="Genomic_DNA"/>
</dbReference>
<feature type="compositionally biased region" description="Polar residues" evidence="1">
    <location>
        <begin position="32"/>
        <end position="41"/>
    </location>
</feature>
<feature type="compositionally biased region" description="Basic and acidic residues" evidence="1">
    <location>
        <begin position="58"/>
        <end position="74"/>
    </location>
</feature>
<feature type="compositionally biased region" description="Gly residues" evidence="1">
    <location>
        <begin position="105"/>
        <end position="116"/>
    </location>
</feature>